<dbReference type="Gene3D" id="3.40.50.1700">
    <property type="entry name" value="Glycoside hydrolase family 3 C-terminal domain"/>
    <property type="match status" value="1"/>
</dbReference>
<dbReference type="Gene3D" id="3.20.20.300">
    <property type="entry name" value="Glycoside hydrolase, family 3, N-terminal domain"/>
    <property type="match status" value="1"/>
</dbReference>
<proteinExistence type="predicted"/>
<dbReference type="Pfam" id="PF00933">
    <property type="entry name" value="Glyco_hydro_3"/>
    <property type="match status" value="1"/>
</dbReference>
<keyword evidence="1" id="KW-0732">Signal</keyword>
<feature type="domain" description="Glycoside hydrolase family 3 N-terminal" evidence="4">
    <location>
        <begin position="105"/>
        <end position="372"/>
    </location>
</feature>
<keyword evidence="3" id="KW-0326">Glycosidase</keyword>
<dbReference type="InterPro" id="IPR036881">
    <property type="entry name" value="Glyco_hydro_3_C_sf"/>
</dbReference>
<evidence type="ECO:0000313" key="6">
    <source>
        <dbReference type="EMBL" id="GFR96844.1"/>
    </source>
</evidence>
<evidence type="ECO:0000256" key="2">
    <source>
        <dbReference type="ARBA" id="ARBA00022801"/>
    </source>
</evidence>
<dbReference type="Pfam" id="PF01915">
    <property type="entry name" value="Glyco_hydro_3_C"/>
    <property type="match status" value="1"/>
</dbReference>
<dbReference type="InterPro" id="IPR017853">
    <property type="entry name" value="GH"/>
</dbReference>
<dbReference type="InterPro" id="IPR002772">
    <property type="entry name" value="Glyco_hydro_3_C"/>
</dbReference>
<dbReference type="PANTHER" id="PTHR42721:SF42">
    <property type="entry name" value="FIBRONECTIN TYPE III-LIKE DOMAIN-CONTAINING PROTEIN"/>
    <property type="match status" value="1"/>
</dbReference>
<dbReference type="GO" id="GO:0009044">
    <property type="term" value="F:xylan 1,4-beta-xylosidase activity"/>
    <property type="evidence" value="ECO:0007669"/>
    <property type="project" value="InterPro"/>
</dbReference>
<accession>A0AAV4HGJ4</accession>
<dbReference type="SUPFAM" id="SSF52279">
    <property type="entry name" value="Beta-D-glucan exohydrolase, C-terminal domain"/>
    <property type="match status" value="1"/>
</dbReference>
<reference evidence="6 7" key="1">
    <citation type="journal article" date="2021" name="Elife">
        <title>Chloroplast acquisition without the gene transfer in kleptoplastic sea slugs, Plakobranchus ocellatus.</title>
        <authorList>
            <person name="Maeda T."/>
            <person name="Takahashi S."/>
            <person name="Yoshida T."/>
            <person name="Shimamura S."/>
            <person name="Takaki Y."/>
            <person name="Nagai Y."/>
            <person name="Toyoda A."/>
            <person name="Suzuki Y."/>
            <person name="Arimoto A."/>
            <person name="Ishii H."/>
            <person name="Satoh N."/>
            <person name="Nishiyama T."/>
            <person name="Hasebe M."/>
            <person name="Maruyama T."/>
            <person name="Minagawa J."/>
            <person name="Obokata J."/>
            <person name="Shigenobu S."/>
        </authorList>
    </citation>
    <scope>NUCLEOTIDE SEQUENCE [LARGE SCALE GENOMIC DNA]</scope>
</reference>
<keyword evidence="7" id="KW-1185">Reference proteome</keyword>
<dbReference type="InterPro" id="IPR001764">
    <property type="entry name" value="Glyco_hydro_3_N"/>
</dbReference>
<sequence length="560" mass="62478">MISAISLVRCFKFHELSEKQHINFEKNFAVSENGISASASLHWGNGDSPKEDDYPFRDPSLPWDVRVDDLVSRLTLQEIMVQMARGGAGEYTTPAPAIPRLGVPPYVFNSNCHRGDQGAKGDATAFPQSIGIAATFSPQALFDVATVASIETRGKHNDFVKAGSFATHTGASCFSPMINIVRDPRWGRIQETYGEDPYMSGELAAIFLKGLHGDNDRFVRVTGICETYAVYSGPEDIPSHRESFDAKVTDEDLYMTYLPGMKRCVEAGSYSVMCSYNSINDVPACVNKRTMTDILRTAWKFKGYVVSDQGAIEYVISQHKYLHTHVDVAAAAVNAGCNLELSNNDPYNVFMSIVDAVEQGKLDESLVRQRVKPLFYTRMRLGQFDPPETNPYSKLNSSVVYKPEHKQKALDVATKSFVLLKNENDALPLDPSKFKKVTLIGPMADNYKQMFGNLPPEQSRNFAKTPLQSLKEIFPGLHYKPVCHDQTKCTSLDKDLVEKLSKDKELIIAALGTGPDVESEHYDRENLELPGYQKEILLDIIQYSECVDLHTLSTLKTIDH</sequence>
<dbReference type="GO" id="GO:0046556">
    <property type="term" value="F:alpha-L-arabinofuranosidase activity"/>
    <property type="evidence" value="ECO:0007669"/>
    <property type="project" value="TreeGrafter"/>
</dbReference>
<name>A0AAV4HGJ4_9GAST</name>
<gene>
    <name evidence="6" type="ORF">ElyMa_004461500</name>
</gene>
<dbReference type="GO" id="GO:0045493">
    <property type="term" value="P:xylan catabolic process"/>
    <property type="evidence" value="ECO:0007669"/>
    <property type="project" value="InterPro"/>
</dbReference>
<evidence type="ECO:0000313" key="7">
    <source>
        <dbReference type="Proteomes" id="UP000762676"/>
    </source>
</evidence>
<comment type="caution">
    <text evidence="6">The sequence shown here is derived from an EMBL/GenBank/DDBJ whole genome shotgun (WGS) entry which is preliminary data.</text>
</comment>
<dbReference type="AlphaFoldDB" id="A0AAV4HGJ4"/>
<dbReference type="PANTHER" id="PTHR42721">
    <property type="entry name" value="SUGAR HYDROLASE-RELATED"/>
    <property type="match status" value="1"/>
</dbReference>
<evidence type="ECO:0000256" key="1">
    <source>
        <dbReference type="ARBA" id="ARBA00022729"/>
    </source>
</evidence>
<evidence type="ECO:0000256" key="3">
    <source>
        <dbReference type="ARBA" id="ARBA00023295"/>
    </source>
</evidence>
<feature type="domain" description="Glycoside hydrolase family 3 C-terminal" evidence="5">
    <location>
        <begin position="418"/>
        <end position="541"/>
    </location>
</feature>
<keyword evidence="2" id="KW-0378">Hydrolase</keyword>
<dbReference type="PRINTS" id="PR00133">
    <property type="entry name" value="GLHYDRLASE3"/>
</dbReference>
<organism evidence="6 7">
    <name type="scientific">Elysia marginata</name>
    <dbReference type="NCBI Taxonomy" id="1093978"/>
    <lineage>
        <taxon>Eukaryota</taxon>
        <taxon>Metazoa</taxon>
        <taxon>Spiralia</taxon>
        <taxon>Lophotrochozoa</taxon>
        <taxon>Mollusca</taxon>
        <taxon>Gastropoda</taxon>
        <taxon>Heterobranchia</taxon>
        <taxon>Euthyneura</taxon>
        <taxon>Panpulmonata</taxon>
        <taxon>Sacoglossa</taxon>
        <taxon>Placobranchoidea</taxon>
        <taxon>Plakobranchidae</taxon>
        <taxon>Elysia</taxon>
    </lineage>
</organism>
<dbReference type="SUPFAM" id="SSF51445">
    <property type="entry name" value="(Trans)glycosidases"/>
    <property type="match status" value="1"/>
</dbReference>
<dbReference type="InterPro" id="IPR036962">
    <property type="entry name" value="Glyco_hydro_3_N_sf"/>
</dbReference>
<dbReference type="Proteomes" id="UP000762676">
    <property type="component" value="Unassembled WGS sequence"/>
</dbReference>
<evidence type="ECO:0000259" key="5">
    <source>
        <dbReference type="Pfam" id="PF01915"/>
    </source>
</evidence>
<evidence type="ECO:0000259" key="4">
    <source>
        <dbReference type="Pfam" id="PF00933"/>
    </source>
</evidence>
<dbReference type="GO" id="GO:0031222">
    <property type="term" value="P:arabinan catabolic process"/>
    <property type="evidence" value="ECO:0007669"/>
    <property type="project" value="TreeGrafter"/>
</dbReference>
<protein>
    <submittedName>
        <fullName evidence="6">Beta-D-xylosidase 1</fullName>
    </submittedName>
</protein>
<dbReference type="InterPro" id="IPR044993">
    <property type="entry name" value="BXL"/>
</dbReference>
<dbReference type="EMBL" id="BMAT01009022">
    <property type="protein sequence ID" value="GFR96844.1"/>
    <property type="molecule type" value="Genomic_DNA"/>
</dbReference>